<protein>
    <submittedName>
        <fullName evidence="1">Uncharacterized protein</fullName>
    </submittedName>
</protein>
<proteinExistence type="predicted"/>
<sequence>MKYRFQYQTPEERENLIQGNKDKRLVGEENITEGNFLIFDDMEEMIAVPRQRIESLEASQADQDELIMTALLGGN</sequence>
<reference evidence="1 2" key="1">
    <citation type="submission" date="2016-10" db="EMBL/GenBank/DDBJ databases">
        <authorList>
            <person name="Varghese N."/>
            <person name="Submissions S."/>
        </authorList>
    </citation>
    <scope>NUCLEOTIDE SEQUENCE [LARGE SCALE GENOMIC DNA]</scope>
    <source>
        <strain evidence="1 2">TC-13</strain>
    </source>
</reference>
<dbReference type="EMBL" id="FOEL01000019">
    <property type="protein sequence ID" value="SER60791.1"/>
    <property type="molecule type" value="Genomic_DNA"/>
</dbReference>
<dbReference type="AlphaFoldDB" id="A0A1H9QJP0"/>
<evidence type="ECO:0000313" key="1">
    <source>
        <dbReference type="EMBL" id="SER60791.1"/>
    </source>
</evidence>
<name>A0A1H9QJP0_9BACI</name>
<organism evidence="1 2">
    <name type="scientific">Lysinibacillus fusiformis</name>
    <dbReference type="NCBI Taxonomy" id="28031"/>
    <lineage>
        <taxon>Bacteria</taxon>
        <taxon>Bacillati</taxon>
        <taxon>Bacillota</taxon>
        <taxon>Bacilli</taxon>
        <taxon>Bacillales</taxon>
        <taxon>Bacillaceae</taxon>
        <taxon>Lysinibacillus</taxon>
    </lineage>
</organism>
<evidence type="ECO:0000313" key="2">
    <source>
        <dbReference type="Proteomes" id="UP000199410"/>
    </source>
</evidence>
<dbReference type="RefSeq" id="WP_089987107.1">
    <property type="nucleotide sequence ID" value="NZ_FMVP01000021.1"/>
</dbReference>
<dbReference type="Proteomes" id="UP000199410">
    <property type="component" value="Unassembled WGS sequence"/>
</dbReference>
<comment type="caution">
    <text evidence="1">The sequence shown here is derived from an EMBL/GenBank/DDBJ whole genome shotgun (WGS) entry which is preliminary data.</text>
</comment>
<gene>
    <name evidence="1" type="ORF">SAMN02787113_04186</name>
</gene>
<accession>A0A1H9QJP0</accession>